<feature type="coiled-coil region" evidence="1">
    <location>
        <begin position="58"/>
        <end position="115"/>
    </location>
</feature>
<dbReference type="RefSeq" id="WP_107566814.1">
    <property type="nucleotide sequence ID" value="NZ_PYYB01000001.1"/>
</dbReference>
<dbReference type="Gene3D" id="1.20.5.1070">
    <property type="entry name" value="Head and neck region of the ectodomain of NDV fusion glycoprotein"/>
    <property type="match status" value="1"/>
</dbReference>
<gene>
    <name evidence="2" type="ORF">C7Y72_01285</name>
</gene>
<dbReference type="EMBL" id="PYYB01000001">
    <property type="protein sequence ID" value="PTL58376.1"/>
    <property type="molecule type" value="Genomic_DNA"/>
</dbReference>
<organism evidence="2 3">
    <name type="scientific">Paraconexibacter algicola</name>
    <dbReference type="NCBI Taxonomy" id="2133960"/>
    <lineage>
        <taxon>Bacteria</taxon>
        <taxon>Bacillati</taxon>
        <taxon>Actinomycetota</taxon>
        <taxon>Thermoleophilia</taxon>
        <taxon>Solirubrobacterales</taxon>
        <taxon>Paraconexibacteraceae</taxon>
        <taxon>Paraconexibacter</taxon>
    </lineage>
</organism>
<dbReference type="Proteomes" id="UP000240739">
    <property type="component" value="Unassembled WGS sequence"/>
</dbReference>
<evidence type="ECO:0000256" key="1">
    <source>
        <dbReference type="SAM" id="Coils"/>
    </source>
</evidence>
<protein>
    <submittedName>
        <fullName evidence="2">Uncharacterized protein</fullName>
    </submittedName>
</protein>
<evidence type="ECO:0000313" key="2">
    <source>
        <dbReference type="EMBL" id="PTL58376.1"/>
    </source>
</evidence>
<keyword evidence="1" id="KW-0175">Coiled coil</keyword>
<reference evidence="2 3" key="1">
    <citation type="submission" date="2018-03" db="EMBL/GenBank/DDBJ databases">
        <title>Aquarubrobacter algicola gen. nov., sp. nov., a novel actinobacterium isolated from shallow eutrophic lake during the end of cyanobacterial harmful algal blooms.</title>
        <authorList>
            <person name="Chun S.J."/>
        </authorList>
    </citation>
    <scope>NUCLEOTIDE SEQUENCE [LARGE SCALE GENOMIC DNA]</scope>
    <source>
        <strain evidence="2 3">Seoho-28</strain>
    </source>
</reference>
<evidence type="ECO:0000313" key="3">
    <source>
        <dbReference type="Proteomes" id="UP000240739"/>
    </source>
</evidence>
<dbReference type="AlphaFoldDB" id="A0A2T4UGK4"/>
<accession>A0A2T4UGK4</accession>
<sequence length="116" mass="12310">MPDLSKTAQQTLGGVTKDLIENPLVTGAITQILSAREKAVAAQEVAMSGLNIPSAADIERLTRRLRSVSQRLEGIEDQLDGVAQSRSTKRIEDRLEAIEAQLAEITAALGAATAKS</sequence>
<proteinExistence type="predicted"/>
<dbReference type="OrthoDB" id="5244074at2"/>
<name>A0A2T4UGK4_9ACTN</name>
<keyword evidence="3" id="KW-1185">Reference proteome</keyword>
<comment type="caution">
    <text evidence="2">The sequence shown here is derived from an EMBL/GenBank/DDBJ whole genome shotgun (WGS) entry which is preliminary data.</text>
</comment>